<name>A0A1Y1UGW3_9TREE</name>
<dbReference type="GO" id="GO:0045047">
    <property type="term" value="P:protein targeting to ER"/>
    <property type="evidence" value="ECO:0007669"/>
    <property type="project" value="TreeGrafter"/>
</dbReference>
<dbReference type="GO" id="GO:0005787">
    <property type="term" value="C:signal peptidase complex"/>
    <property type="evidence" value="ECO:0007669"/>
    <property type="project" value="UniProtKB-UniRule"/>
</dbReference>
<organism evidence="12 13">
    <name type="scientific">Kockovaella imperatae</name>
    <dbReference type="NCBI Taxonomy" id="4999"/>
    <lineage>
        <taxon>Eukaryota</taxon>
        <taxon>Fungi</taxon>
        <taxon>Dikarya</taxon>
        <taxon>Basidiomycota</taxon>
        <taxon>Agaricomycotina</taxon>
        <taxon>Tremellomycetes</taxon>
        <taxon>Tremellales</taxon>
        <taxon>Cuniculitremaceae</taxon>
        <taxon>Kockovaella</taxon>
    </lineage>
</organism>
<evidence type="ECO:0000256" key="2">
    <source>
        <dbReference type="ARBA" id="ARBA00009289"/>
    </source>
</evidence>
<dbReference type="OrthoDB" id="10261524at2759"/>
<feature type="region of interest" description="Disordered" evidence="10">
    <location>
        <begin position="124"/>
        <end position="146"/>
    </location>
</feature>
<evidence type="ECO:0000256" key="8">
    <source>
        <dbReference type="ARBA" id="ARBA00045670"/>
    </source>
</evidence>
<sequence length="204" mass="22874">MHSTLQRLNHISSTATTYVLILLSLISITSYLTLPPVAPGKLEIRDLIVQRGRLRRWGAKEEDLASLRFDLKTDLEPLLNSYNTKQLFLYLTASYTDSLDAQDHEVVLWDRIITRGDIRDLRSVNKSKSSKSKSTKSKRSRAGRGRVWVEEGKNKYTWKMPSGSFKGVQNANLTVYYSLMPYVGLLSSGVAATATSAIHVPNVA</sequence>
<accession>A0A1Y1UGW3</accession>
<keyword evidence="3 11" id="KW-0812">Transmembrane</keyword>
<keyword evidence="6 11" id="KW-1133">Transmembrane helix</keyword>
<proteinExistence type="inferred from homology"/>
<dbReference type="PANTHER" id="PTHR12804">
    <property type="entry name" value="MICROSOMAL SIGNAL PEPTIDASE 23 KD SUBUNIT SPC22/23"/>
    <property type="match status" value="1"/>
</dbReference>
<evidence type="ECO:0000313" key="12">
    <source>
        <dbReference type="EMBL" id="ORX37209.1"/>
    </source>
</evidence>
<dbReference type="InterPro" id="IPR007653">
    <property type="entry name" value="SPC3"/>
</dbReference>
<dbReference type="PANTHER" id="PTHR12804:SF0">
    <property type="entry name" value="SIGNAL PEPTIDASE COMPLEX SUBUNIT 3"/>
    <property type="match status" value="1"/>
</dbReference>
<evidence type="ECO:0000313" key="13">
    <source>
        <dbReference type="Proteomes" id="UP000193218"/>
    </source>
</evidence>
<evidence type="ECO:0000256" key="5">
    <source>
        <dbReference type="ARBA" id="ARBA00022968"/>
    </source>
</evidence>
<dbReference type="STRING" id="4999.A0A1Y1UGW3"/>
<dbReference type="Pfam" id="PF04573">
    <property type="entry name" value="SPC22"/>
    <property type="match status" value="1"/>
</dbReference>
<protein>
    <recommendedName>
        <fullName evidence="9">Signal peptidase subunit 3</fullName>
    </recommendedName>
</protein>
<comment type="similarity">
    <text evidence="2 9">Belongs to the SPCS3 family.</text>
</comment>
<evidence type="ECO:0000256" key="1">
    <source>
        <dbReference type="ARBA" id="ARBA00004648"/>
    </source>
</evidence>
<comment type="function">
    <text evidence="8">Essential component of the signal peptidase complex (SPC) which catalyzes the cleavage of N-terminal signal sequences from nascent proteins as they are translocated into the lumen of the endoplasmic reticulum. Essential for the SPC catalytic activity, possibly by stabilizing and positioning the active center of the complex close to the lumenal surface. Essential for viability.</text>
</comment>
<evidence type="ECO:0000256" key="11">
    <source>
        <dbReference type="SAM" id="Phobius"/>
    </source>
</evidence>
<keyword evidence="4 9" id="KW-0256">Endoplasmic reticulum</keyword>
<dbReference type="AlphaFoldDB" id="A0A1Y1UGW3"/>
<evidence type="ECO:0000256" key="9">
    <source>
        <dbReference type="PIRNR" id="PIRNR016089"/>
    </source>
</evidence>
<evidence type="ECO:0000256" key="6">
    <source>
        <dbReference type="ARBA" id="ARBA00022989"/>
    </source>
</evidence>
<dbReference type="PIRSF" id="PIRSF016089">
    <property type="entry name" value="SPC22"/>
    <property type="match status" value="1"/>
</dbReference>
<dbReference type="EMBL" id="NBSH01000006">
    <property type="protein sequence ID" value="ORX37209.1"/>
    <property type="molecule type" value="Genomic_DNA"/>
</dbReference>
<gene>
    <name evidence="12" type="ORF">BD324DRAFT_625257</name>
</gene>
<evidence type="ECO:0000256" key="4">
    <source>
        <dbReference type="ARBA" id="ARBA00022824"/>
    </source>
</evidence>
<dbReference type="InParanoid" id="A0A1Y1UGW3"/>
<feature type="compositionally biased region" description="Basic residues" evidence="10">
    <location>
        <begin position="128"/>
        <end position="144"/>
    </location>
</feature>
<reference evidence="12 13" key="1">
    <citation type="submission" date="2017-03" db="EMBL/GenBank/DDBJ databases">
        <title>Widespread Adenine N6-methylation of Active Genes in Fungi.</title>
        <authorList>
            <consortium name="DOE Joint Genome Institute"/>
            <person name="Mondo S.J."/>
            <person name="Dannebaum R.O."/>
            <person name="Kuo R.C."/>
            <person name="Louie K.B."/>
            <person name="Bewick A.J."/>
            <person name="Labutti K."/>
            <person name="Haridas S."/>
            <person name="Kuo A."/>
            <person name="Salamov A."/>
            <person name="Ahrendt S.R."/>
            <person name="Lau R."/>
            <person name="Bowen B.P."/>
            <person name="Lipzen A."/>
            <person name="Sullivan W."/>
            <person name="Andreopoulos W.B."/>
            <person name="Clum A."/>
            <person name="Lindquist E."/>
            <person name="Daum C."/>
            <person name="Northen T.R."/>
            <person name="Ramamoorthy G."/>
            <person name="Schmitz R.J."/>
            <person name="Gryganskyi A."/>
            <person name="Culley D."/>
            <person name="Magnuson J."/>
            <person name="James T.Y."/>
            <person name="O'Malley M.A."/>
            <person name="Stajich J.E."/>
            <person name="Spatafora J.W."/>
            <person name="Visel A."/>
            <person name="Grigoriev I.V."/>
        </authorList>
    </citation>
    <scope>NUCLEOTIDE SEQUENCE [LARGE SCALE GENOMIC DNA]</scope>
    <source>
        <strain evidence="12 13">NRRL Y-17943</strain>
    </source>
</reference>
<keyword evidence="5" id="KW-0735">Signal-anchor</keyword>
<comment type="caution">
    <text evidence="12">The sequence shown here is derived from an EMBL/GenBank/DDBJ whole genome shotgun (WGS) entry which is preliminary data.</text>
</comment>
<feature type="transmembrane region" description="Helical" evidence="11">
    <location>
        <begin position="15"/>
        <end position="34"/>
    </location>
</feature>
<evidence type="ECO:0000256" key="7">
    <source>
        <dbReference type="ARBA" id="ARBA00023136"/>
    </source>
</evidence>
<dbReference type="RefSeq" id="XP_021871247.1">
    <property type="nucleotide sequence ID" value="XM_022015780.1"/>
</dbReference>
<evidence type="ECO:0000256" key="3">
    <source>
        <dbReference type="ARBA" id="ARBA00022692"/>
    </source>
</evidence>
<dbReference type="GeneID" id="33557589"/>
<comment type="subcellular location">
    <subcellularLocation>
        <location evidence="1">Endoplasmic reticulum membrane</location>
        <topology evidence="1">Single-pass type II membrane protein</topology>
    </subcellularLocation>
</comment>
<evidence type="ECO:0000256" key="10">
    <source>
        <dbReference type="SAM" id="MobiDB-lite"/>
    </source>
</evidence>
<keyword evidence="7 9" id="KW-0472">Membrane</keyword>
<dbReference type="Proteomes" id="UP000193218">
    <property type="component" value="Unassembled WGS sequence"/>
</dbReference>
<dbReference type="GO" id="GO:0006465">
    <property type="term" value="P:signal peptide processing"/>
    <property type="evidence" value="ECO:0007669"/>
    <property type="project" value="UniProtKB-UniRule"/>
</dbReference>
<keyword evidence="13" id="KW-1185">Reference proteome</keyword>